<gene>
    <name evidence="1" type="ORF">RJJ65_32310</name>
</gene>
<sequence>MNADRRAINEAIGYLRHFKADAEAGRACIPETVQMAIDRLQAAIAEPATSPMFQHMDFRGETPALRSALVQGARI</sequence>
<dbReference type="RefSeq" id="WP_310865803.1">
    <property type="nucleotide sequence ID" value="NZ_JAVLSF010000036.1"/>
</dbReference>
<proteinExistence type="predicted"/>
<protein>
    <submittedName>
        <fullName evidence="1">Uncharacterized protein</fullName>
    </submittedName>
</protein>
<dbReference type="EMBL" id="JAVLSF010000036">
    <property type="protein sequence ID" value="MDR9777243.1"/>
    <property type="molecule type" value="Genomic_DNA"/>
</dbReference>
<organism evidence="1 2">
    <name type="scientific">Rhizobium hidalgonense</name>
    <dbReference type="NCBI Taxonomy" id="1538159"/>
    <lineage>
        <taxon>Bacteria</taxon>
        <taxon>Pseudomonadati</taxon>
        <taxon>Pseudomonadota</taxon>
        <taxon>Alphaproteobacteria</taxon>
        <taxon>Hyphomicrobiales</taxon>
        <taxon>Rhizobiaceae</taxon>
        <taxon>Rhizobium/Agrobacterium group</taxon>
        <taxon>Rhizobium</taxon>
    </lineage>
</organism>
<evidence type="ECO:0000313" key="1">
    <source>
        <dbReference type="EMBL" id="MDR9777243.1"/>
    </source>
</evidence>
<comment type="caution">
    <text evidence="1">The sequence shown here is derived from an EMBL/GenBank/DDBJ whole genome shotgun (WGS) entry which is preliminary data.</text>
</comment>
<dbReference type="Proteomes" id="UP001268610">
    <property type="component" value="Unassembled WGS sequence"/>
</dbReference>
<dbReference type="AlphaFoldDB" id="A0AAJ2LPQ8"/>
<name>A0AAJ2LPQ8_9HYPH</name>
<reference evidence="1" key="1">
    <citation type="submission" date="2023-04" db="EMBL/GenBank/DDBJ databases">
        <title>Genomic characterization of faba bean (Vicia faba) microsymbionts in Mexican soils.</title>
        <authorList>
            <person name="Rivera Orduna F.N."/>
            <person name="Guevara-Luna J."/>
            <person name="Yan J."/>
            <person name="Arroyo-Herrera I."/>
            <person name="Li Y."/>
            <person name="Vasquez-Murrieta M.S."/>
            <person name="Wang E.T."/>
        </authorList>
    </citation>
    <scope>NUCLEOTIDE SEQUENCE</scope>
    <source>
        <strain evidence="1">CH26</strain>
    </source>
</reference>
<accession>A0AAJ2LPQ8</accession>
<evidence type="ECO:0000313" key="2">
    <source>
        <dbReference type="Proteomes" id="UP001268610"/>
    </source>
</evidence>